<sequence length="78" mass="8633">MSTYLVCFRVKSAGINSTTAAPPQPPHHHLHHYTSSSVKALDSFKSNSREPSQCIRGKAAATSPMCPTNMRWWCMADI</sequence>
<evidence type="ECO:0000313" key="1">
    <source>
        <dbReference type="EMBL" id="MPC27860.1"/>
    </source>
</evidence>
<reference evidence="1 2" key="1">
    <citation type="submission" date="2019-05" db="EMBL/GenBank/DDBJ databases">
        <title>Another draft genome of Portunus trituberculatus and its Hox gene families provides insights of decapod evolution.</title>
        <authorList>
            <person name="Jeong J.-H."/>
            <person name="Song I."/>
            <person name="Kim S."/>
            <person name="Choi T."/>
            <person name="Kim D."/>
            <person name="Ryu S."/>
            <person name="Kim W."/>
        </authorList>
    </citation>
    <scope>NUCLEOTIDE SEQUENCE [LARGE SCALE GENOMIC DNA]</scope>
    <source>
        <tissue evidence="1">Muscle</tissue>
    </source>
</reference>
<comment type="caution">
    <text evidence="1">The sequence shown here is derived from an EMBL/GenBank/DDBJ whole genome shotgun (WGS) entry which is preliminary data.</text>
</comment>
<keyword evidence="2" id="KW-1185">Reference proteome</keyword>
<organism evidence="1 2">
    <name type="scientific">Portunus trituberculatus</name>
    <name type="common">Swimming crab</name>
    <name type="synonym">Neptunus trituberculatus</name>
    <dbReference type="NCBI Taxonomy" id="210409"/>
    <lineage>
        <taxon>Eukaryota</taxon>
        <taxon>Metazoa</taxon>
        <taxon>Ecdysozoa</taxon>
        <taxon>Arthropoda</taxon>
        <taxon>Crustacea</taxon>
        <taxon>Multicrustacea</taxon>
        <taxon>Malacostraca</taxon>
        <taxon>Eumalacostraca</taxon>
        <taxon>Eucarida</taxon>
        <taxon>Decapoda</taxon>
        <taxon>Pleocyemata</taxon>
        <taxon>Brachyura</taxon>
        <taxon>Eubrachyura</taxon>
        <taxon>Portunoidea</taxon>
        <taxon>Portunidae</taxon>
        <taxon>Portuninae</taxon>
        <taxon>Portunus</taxon>
    </lineage>
</organism>
<dbReference type="Proteomes" id="UP000324222">
    <property type="component" value="Unassembled WGS sequence"/>
</dbReference>
<protein>
    <submittedName>
        <fullName evidence="1">Uncharacterized protein</fullName>
    </submittedName>
</protein>
<accession>A0A5B7E1P7</accession>
<name>A0A5B7E1P7_PORTR</name>
<proteinExistence type="predicted"/>
<evidence type="ECO:0000313" key="2">
    <source>
        <dbReference type="Proteomes" id="UP000324222"/>
    </source>
</evidence>
<dbReference type="AlphaFoldDB" id="A0A5B7E1P7"/>
<dbReference type="EMBL" id="VSRR010001815">
    <property type="protein sequence ID" value="MPC27860.1"/>
    <property type="molecule type" value="Genomic_DNA"/>
</dbReference>
<gene>
    <name evidence="1" type="ORF">E2C01_021047</name>
</gene>